<proteinExistence type="predicted"/>
<gene>
    <name evidence="2" type="ORF">DFH07DRAFT_971819</name>
</gene>
<evidence type="ECO:0000313" key="2">
    <source>
        <dbReference type="EMBL" id="KAJ7722638.1"/>
    </source>
</evidence>
<dbReference type="AlphaFoldDB" id="A0AAD7HLB4"/>
<evidence type="ECO:0000313" key="3">
    <source>
        <dbReference type="Proteomes" id="UP001215280"/>
    </source>
</evidence>
<comment type="caution">
    <text evidence="2">The sequence shown here is derived from an EMBL/GenBank/DDBJ whole genome shotgun (WGS) entry which is preliminary data.</text>
</comment>
<accession>A0AAD7HLB4</accession>
<organism evidence="2 3">
    <name type="scientific">Mycena maculata</name>
    <dbReference type="NCBI Taxonomy" id="230809"/>
    <lineage>
        <taxon>Eukaryota</taxon>
        <taxon>Fungi</taxon>
        <taxon>Dikarya</taxon>
        <taxon>Basidiomycota</taxon>
        <taxon>Agaricomycotina</taxon>
        <taxon>Agaricomycetes</taxon>
        <taxon>Agaricomycetidae</taxon>
        <taxon>Agaricales</taxon>
        <taxon>Marasmiineae</taxon>
        <taxon>Mycenaceae</taxon>
        <taxon>Mycena</taxon>
    </lineage>
</organism>
<feature type="region of interest" description="Disordered" evidence="1">
    <location>
        <begin position="156"/>
        <end position="180"/>
    </location>
</feature>
<dbReference type="Proteomes" id="UP001215280">
    <property type="component" value="Unassembled WGS sequence"/>
</dbReference>
<evidence type="ECO:0000256" key="1">
    <source>
        <dbReference type="SAM" id="MobiDB-lite"/>
    </source>
</evidence>
<feature type="compositionally biased region" description="Polar residues" evidence="1">
    <location>
        <begin position="167"/>
        <end position="176"/>
    </location>
</feature>
<name>A0AAD7HLB4_9AGAR</name>
<sequence>MPKSIASAPMKELLHVMNAIALEHANRAMCSPDEDASPFLRLPTNLAARTLLLRFTPLIPVVEHGTTILPVLSIITKPIPTGPRARLHAPALQSSRKRGGWERGRTKARNHKHNFSKAASVVQCHSLQIVPRPFGLPPNRPKHNFVDDWLVSKPNSTASRASKRRYTGNSSHFNNPNHHRRPVRKNIKHCYHCWATDHLIALCPLREIID</sequence>
<reference evidence="2" key="1">
    <citation type="submission" date="2023-03" db="EMBL/GenBank/DDBJ databases">
        <title>Massive genome expansion in bonnet fungi (Mycena s.s.) driven by repeated elements and novel gene families across ecological guilds.</title>
        <authorList>
            <consortium name="Lawrence Berkeley National Laboratory"/>
            <person name="Harder C.B."/>
            <person name="Miyauchi S."/>
            <person name="Viragh M."/>
            <person name="Kuo A."/>
            <person name="Thoen E."/>
            <person name="Andreopoulos B."/>
            <person name="Lu D."/>
            <person name="Skrede I."/>
            <person name="Drula E."/>
            <person name="Henrissat B."/>
            <person name="Morin E."/>
            <person name="Kohler A."/>
            <person name="Barry K."/>
            <person name="LaButti K."/>
            <person name="Morin E."/>
            <person name="Salamov A."/>
            <person name="Lipzen A."/>
            <person name="Mereny Z."/>
            <person name="Hegedus B."/>
            <person name="Baldrian P."/>
            <person name="Stursova M."/>
            <person name="Weitz H."/>
            <person name="Taylor A."/>
            <person name="Grigoriev I.V."/>
            <person name="Nagy L.G."/>
            <person name="Martin F."/>
            <person name="Kauserud H."/>
        </authorList>
    </citation>
    <scope>NUCLEOTIDE SEQUENCE</scope>
    <source>
        <strain evidence="2">CBHHK188m</strain>
    </source>
</reference>
<keyword evidence="3" id="KW-1185">Reference proteome</keyword>
<protein>
    <submittedName>
        <fullName evidence="2">Uncharacterized protein</fullName>
    </submittedName>
</protein>
<dbReference type="EMBL" id="JARJLG010000255">
    <property type="protein sequence ID" value="KAJ7722638.1"/>
    <property type="molecule type" value="Genomic_DNA"/>
</dbReference>